<accession>A0A6B0Y5C4</accession>
<dbReference type="GO" id="GO:0016616">
    <property type="term" value="F:oxidoreductase activity, acting on the CH-OH group of donors, NAD or NADP as acceptor"/>
    <property type="evidence" value="ECO:0007669"/>
    <property type="project" value="TreeGrafter"/>
</dbReference>
<dbReference type="SUPFAM" id="SSF51735">
    <property type="entry name" value="NAD(P)-binding Rossmann-fold domains"/>
    <property type="match status" value="1"/>
</dbReference>
<gene>
    <name evidence="3" type="ORF">F4Y60_12715</name>
</gene>
<dbReference type="PANTHER" id="PTHR42760">
    <property type="entry name" value="SHORT-CHAIN DEHYDROGENASES/REDUCTASES FAMILY MEMBER"/>
    <property type="match status" value="1"/>
</dbReference>
<dbReference type="AlphaFoldDB" id="A0A6B0Y5C4"/>
<protein>
    <submittedName>
        <fullName evidence="3">SDR family NAD(P)-dependent oxidoreductase</fullName>
    </submittedName>
</protein>
<dbReference type="InterPro" id="IPR036291">
    <property type="entry name" value="NAD(P)-bd_dom_sf"/>
</dbReference>
<comment type="similarity">
    <text evidence="1">Belongs to the short-chain dehydrogenases/reductases (SDR) family.</text>
</comment>
<organism evidence="3">
    <name type="scientific">Boseongicola sp. SB0664_bin_43</name>
    <dbReference type="NCBI Taxonomy" id="2604844"/>
    <lineage>
        <taxon>Bacteria</taxon>
        <taxon>Pseudomonadati</taxon>
        <taxon>Pseudomonadota</taxon>
        <taxon>Alphaproteobacteria</taxon>
        <taxon>Rhodobacterales</taxon>
        <taxon>Paracoccaceae</taxon>
        <taxon>Boseongicola</taxon>
    </lineage>
</organism>
<feature type="non-terminal residue" evidence="3">
    <location>
        <position position="161"/>
    </location>
</feature>
<evidence type="ECO:0000256" key="1">
    <source>
        <dbReference type="ARBA" id="ARBA00006484"/>
    </source>
</evidence>
<evidence type="ECO:0000313" key="3">
    <source>
        <dbReference type="EMBL" id="MXY34919.1"/>
    </source>
</evidence>
<dbReference type="PANTHER" id="PTHR42760:SF133">
    <property type="entry name" value="3-OXOACYL-[ACYL-CARRIER-PROTEIN] REDUCTASE"/>
    <property type="match status" value="1"/>
</dbReference>
<comment type="caution">
    <text evidence="3">The sequence shown here is derived from an EMBL/GenBank/DDBJ whole genome shotgun (WGS) entry which is preliminary data.</text>
</comment>
<dbReference type="PRINTS" id="PR00081">
    <property type="entry name" value="GDHRDH"/>
</dbReference>
<dbReference type="EMBL" id="VXRY01000523">
    <property type="protein sequence ID" value="MXY34919.1"/>
    <property type="molecule type" value="Genomic_DNA"/>
</dbReference>
<evidence type="ECO:0000256" key="2">
    <source>
        <dbReference type="ARBA" id="ARBA00023002"/>
    </source>
</evidence>
<proteinExistence type="inferred from homology"/>
<dbReference type="InterPro" id="IPR002347">
    <property type="entry name" value="SDR_fam"/>
</dbReference>
<keyword evidence="2" id="KW-0560">Oxidoreductase</keyword>
<dbReference type="Gene3D" id="3.40.50.720">
    <property type="entry name" value="NAD(P)-binding Rossmann-like Domain"/>
    <property type="match status" value="1"/>
</dbReference>
<sequence length="161" mass="16641">MRVAITGAASGIGAATANKLLAAGSEVIAFDIAEPSSASAWHNCDMADPTSIEAAVANAHGQFDALITCAGIPPRPGNAQAVLAVNALGLVHLTEALLPVLSNGASIVNVASRAGGHWRDNIDEVKALLALRDPSDLDSFIKRRDIDHVRAYNLSKEAVIV</sequence>
<reference evidence="3" key="1">
    <citation type="submission" date="2019-09" db="EMBL/GenBank/DDBJ databases">
        <title>Characterisation of the sponge microbiome using genome-centric metagenomics.</title>
        <authorList>
            <person name="Engelberts J.P."/>
            <person name="Robbins S.J."/>
            <person name="De Goeij J.M."/>
            <person name="Aranda M."/>
            <person name="Bell S.C."/>
            <person name="Webster N.S."/>
        </authorList>
    </citation>
    <scope>NUCLEOTIDE SEQUENCE</scope>
    <source>
        <strain evidence="3">SB0664_bin_43</strain>
    </source>
</reference>
<name>A0A6B0Y5C4_9RHOB</name>
<dbReference type="Pfam" id="PF00106">
    <property type="entry name" value="adh_short"/>
    <property type="match status" value="1"/>
</dbReference>